<sequence>MWRQLYHLFTVHEGVYILYLVPITYCMIIVFHVIATKRLLPKQFGIKDIFTVMILLALVADFVNYLYLFSTKTGQLLPINALFVKYTLGWFLWLWVAWYSYEGYFTRRAAGERLRKRRVTLMWVCAATLVLGLVGGILS</sequence>
<keyword evidence="1" id="KW-1133">Transmembrane helix</keyword>
<organism evidence="2">
    <name type="scientific">Vecturithrix granuli</name>
    <dbReference type="NCBI Taxonomy" id="1499967"/>
    <lineage>
        <taxon>Bacteria</taxon>
        <taxon>Candidatus Moduliflexota</taxon>
        <taxon>Candidatus Vecturitrichia</taxon>
        <taxon>Candidatus Vecturitrichales</taxon>
        <taxon>Candidatus Vecturitrichaceae</taxon>
        <taxon>Candidatus Vecturithrix</taxon>
    </lineage>
</organism>
<gene>
    <name evidence="2" type="ORF">U27_02691</name>
</gene>
<dbReference type="EMBL" id="DF820464">
    <property type="protein sequence ID" value="GAK55733.1"/>
    <property type="molecule type" value="Genomic_DNA"/>
</dbReference>
<feature type="transmembrane region" description="Helical" evidence="1">
    <location>
        <begin position="119"/>
        <end position="138"/>
    </location>
</feature>
<reference evidence="2" key="1">
    <citation type="journal article" date="2015" name="PeerJ">
        <title>First genomic representation of candidate bacterial phylum KSB3 points to enhanced environmental sensing as a trigger of wastewater bulking.</title>
        <authorList>
            <person name="Sekiguchi Y."/>
            <person name="Ohashi A."/>
            <person name="Parks D.H."/>
            <person name="Yamauchi T."/>
            <person name="Tyson G.W."/>
            <person name="Hugenholtz P."/>
        </authorList>
    </citation>
    <scope>NUCLEOTIDE SEQUENCE [LARGE SCALE GENOMIC DNA]</scope>
</reference>
<dbReference type="STRING" id="1499967.U27_02691"/>
<proteinExistence type="predicted"/>
<feature type="transmembrane region" description="Helical" evidence="1">
    <location>
        <begin position="16"/>
        <end position="36"/>
    </location>
</feature>
<feature type="transmembrane region" description="Helical" evidence="1">
    <location>
        <begin position="79"/>
        <end position="98"/>
    </location>
</feature>
<protein>
    <submittedName>
        <fullName evidence="2">Uncharacterized protein</fullName>
    </submittedName>
</protein>
<evidence type="ECO:0000313" key="2">
    <source>
        <dbReference type="EMBL" id="GAK55733.1"/>
    </source>
</evidence>
<keyword evidence="1" id="KW-0472">Membrane</keyword>
<evidence type="ECO:0000256" key="1">
    <source>
        <dbReference type="SAM" id="Phobius"/>
    </source>
</evidence>
<evidence type="ECO:0000313" key="3">
    <source>
        <dbReference type="Proteomes" id="UP000030661"/>
    </source>
</evidence>
<feature type="transmembrane region" description="Helical" evidence="1">
    <location>
        <begin position="48"/>
        <end position="67"/>
    </location>
</feature>
<dbReference type="HOGENOM" id="CLU_1851210_0_0_0"/>
<name>A0A081BTS8_VECG1</name>
<dbReference type="AlphaFoldDB" id="A0A081BTS8"/>
<keyword evidence="1" id="KW-0812">Transmembrane</keyword>
<keyword evidence="3" id="KW-1185">Reference proteome</keyword>
<dbReference type="Proteomes" id="UP000030661">
    <property type="component" value="Unassembled WGS sequence"/>
</dbReference>
<accession>A0A081BTS8</accession>